<proteinExistence type="predicted"/>
<dbReference type="EMBL" id="LXQA010199084">
    <property type="protein sequence ID" value="MCI32828.1"/>
    <property type="molecule type" value="Genomic_DNA"/>
</dbReference>
<dbReference type="Proteomes" id="UP000265520">
    <property type="component" value="Unassembled WGS sequence"/>
</dbReference>
<accession>A0A392R874</accession>
<sequence length="32" mass="3821">EEPEEFYEFTAEDYYKILATKKDGKIDPNHSI</sequence>
<feature type="non-terminal residue" evidence="1">
    <location>
        <position position="1"/>
    </location>
</feature>
<comment type="caution">
    <text evidence="1">The sequence shown here is derived from an EMBL/GenBank/DDBJ whole genome shotgun (WGS) entry which is preliminary data.</text>
</comment>
<organism evidence="1 2">
    <name type="scientific">Trifolium medium</name>
    <dbReference type="NCBI Taxonomy" id="97028"/>
    <lineage>
        <taxon>Eukaryota</taxon>
        <taxon>Viridiplantae</taxon>
        <taxon>Streptophyta</taxon>
        <taxon>Embryophyta</taxon>
        <taxon>Tracheophyta</taxon>
        <taxon>Spermatophyta</taxon>
        <taxon>Magnoliopsida</taxon>
        <taxon>eudicotyledons</taxon>
        <taxon>Gunneridae</taxon>
        <taxon>Pentapetalae</taxon>
        <taxon>rosids</taxon>
        <taxon>fabids</taxon>
        <taxon>Fabales</taxon>
        <taxon>Fabaceae</taxon>
        <taxon>Papilionoideae</taxon>
        <taxon>50 kb inversion clade</taxon>
        <taxon>NPAAA clade</taxon>
        <taxon>Hologalegina</taxon>
        <taxon>IRL clade</taxon>
        <taxon>Trifolieae</taxon>
        <taxon>Trifolium</taxon>
    </lineage>
</organism>
<protein>
    <submittedName>
        <fullName evidence="1">Uncharacterized protein</fullName>
    </submittedName>
</protein>
<name>A0A392R874_9FABA</name>
<evidence type="ECO:0000313" key="2">
    <source>
        <dbReference type="Proteomes" id="UP000265520"/>
    </source>
</evidence>
<evidence type="ECO:0000313" key="1">
    <source>
        <dbReference type="EMBL" id="MCI32828.1"/>
    </source>
</evidence>
<keyword evidence="2" id="KW-1185">Reference proteome</keyword>
<reference evidence="1 2" key="1">
    <citation type="journal article" date="2018" name="Front. Plant Sci.">
        <title>Red Clover (Trifolium pratense) and Zigzag Clover (T. medium) - A Picture of Genomic Similarities and Differences.</title>
        <authorList>
            <person name="Dluhosova J."/>
            <person name="Istvanek J."/>
            <person name="Nedelnik J."/>
            <person name="Repkova J."/>
        </authorList>
    </citation>
    <scope>NUCLEOTIDE SEQUENCE [LARGE SCALE GENOMIC DNA]</scope>
    <source>
        <strain evidence="2">cv. 10/8</strain>
        <tissue evidence="1">Leaf</tissue>
    </source>
</reference>
<dbReference type="AlphaFoldDB" id="A0A392R874"/>